<reference evidence="3" key="1">
    <citation type="journal article" date="2019" name="Int. J. Syst. Evol. Microbiol.">
        <title>The Global Catalogue of Microorganisms (GCM) 10K type strain sequencing project: providing services to taxonomists for standard genome sequencing and annotation.</title>
        <authorList>
            <consortium name="The Broad Institute Genomics Platform"/>
            <consortium name="The Broad Institute Genome Sequencing Center for Infectious Disease"/>
            <person name="Wu L."/>
            <person name="Ma J."/>
        </authorList>
    </citation>
    <scope>NUCLEOTIDE SEQUENCE [LARGE SCALE GENOMIC DNA]</scope>
    <source>
        <strain evidence="3">JCM 4542</strain>
    </source>
</reference>
<protein>
    <submittedName>
        <fullName evidence="2">Questin oxidase family protein</fullName>
    </submittedName>
</protein>
<gene>
    <name evidence="2" type="ORF">GCM10010315_24310</name>
</gene>
<evidence type="ECO:0000256" key="1">
    <source>
        <dbReference type="ARBA" id="ARBA00023002"/>
    </source>
</evidence>
<dbReference type="EMBL" id="BAAASL010000008">
    <property type="protein sequence ID" value="GAA2715363.1"/>
    <property type="molecule type" value="Genomic_DNA"/>
</dbReference>
<dbReference type="InterPro" id="IPR025337">
    <property type="entry name" value="Questin_oxidase-like"/>
</dbReference>
<organism evidence="2 3">
    <name type="scientific">Streptomyces luteosporeus</name>
    <dbReference type="NCBI Taxonomy" id="173856"/>
    <lineage>
        <taxon>Bacteria</taxon>
        <taxon>Bacillati</taxon>
        <taxon>Actinomycetota</taxon>
        <taxon>Actinomycetes</taxon>
        <taxon>Kitasatosporales</taxon>
        <taxon>Streptomycetaceae</taxon>
        <taxon>Streptomyces</taxon>
    </lineage>
</organism>
<evidence type="ECO:0000313" key="2">
    <source>
        <dbReference type="EMBL" id="GAA2715363.1"/>
    </source>
</evidence>
<dbReference type="Proteomes" id="UP001500886">
    <property type="component" value="Unassembled WGS sequence"/>
</dbReference>
<accession>A0ABP6G4L3</accession>
<evidence type="ECO:0000313" key="3">
    <source>
        <dbReference type="Proteomes" id="UP001500886"/>
    </source>
</evidence>
<sequence>MADTDTSGTLDEALERVHGTGPEFEGWLTNHAPMTVEALVRHGQARLVHRWLDAYRHRTEELPGTNTRIDAGNWRELLGDPGHLGDWIAYFTREVAERPWRDVLAEWWPRLLPGITGGSTHPVIRTGHAVRTLLADGDSAPRTAELGHALGYWAARHQPLAAPTTLAGAAGPEEALAAVPAVPDPHGGIRARFAQLPATAGWPAAASALRRPEGPEEARGTLTALVEAAVARYPHHAQGGPVMLVHAATAPNAVLRTLPALPRELWAPSLAAAWEASAAVTAAYAPARPAEAVPAGRATLDEAFEQAALHGDAHAIKLADTALDTGGPAALAAVARACELIEPAG</sequence>
<comment type="caution">
    <text evidence="2">The sequence shown here is derived from an EMBL/GenBank/DDBJ whole genome shotgun (WGS) entry which is preliminary data.</text>
</comment>
<proteinExistence type="predicted"/>
<dbReference type="RefSeq" id="WP_344435048.1">
    <property type="nucleotide sequence ID" value="NZ_BAAASL010000008.1"/>
</dbReference>
<keyword evidence="1" id="KW-0560">Oxidoreductase</keyword>
<name>A0ABP6G4L3_9ACTN</name>
<dbReference type="Pfam" id="PF14027">
    <property type="entry name" value="Questin_oxidase"/>
    <property type="match status" value="1"/>
</dbReference>
<keyword evidence="3" id="KW-1185">Reference proteome</keyword>